<organism evidence="8 9">
    <name type="scientific">Setomelanomma holmii</name>
    <dbReference type="NCBI Taxonomy" id="210430"/>
    <lineage>
        <taxon>Eukaryota</taxon>
        <taxon>Fungi</taxon>
        <taxon>Dikarya</taxon>
        <taxon>Ascomycota</taxon>
        <taxon>Pezizomycotina</taxon>
        <taxon>Dothideomycetes</taxon>
        <taxon>Pleosporomycetidae</taxon>
        <taxon>Pleosporales</taxon>
        <taxon>Pleosporineae</taxon>
        <taxon>Phaeosphaeriaceae</taxon>
        <taxon>Setomelanomma</taxon>
    </lineage>
</organism>
<proteinExistence type="predicted"/>
<dbReference type="AlphaFoldDB" id="A0A9P4GW74"/>
<dbReference type="Gene3D" id="3.30.465.10">
    <property type="match status" value="1"/>
</dbReference>
<evidence type="ECO:0000259" key="7">
    <source>
        <dbReference type="PROSITE" id="PS51387"/>
    </source>
</evidence>
<dbReference type="InterPro" id="IPR036318">
    <property type="entry name" value="FAD-bd_PCMH-like_sf"/>
</dbReference>
<evidence type="ECO:0000256" key="6">
    <source>
        <dbReference type="ARBA" id="ARBA00023136"/>
    </source>
</evidence>
<keyword evidence="9" id="KW-1185">Reference proteome</keyword>
<evidence type="ECO:0000256" key="5">
    <source>
        <dbReference type="ARBA" id="ARBA00023002"/>
    </source>
</evidence>
<dbReference type="GO" id="GO:0071949">
    <property type="term" value="F:FAD binding"/>
    <property type="evidence" value="ECO:0007669"/>
    <property type="project" value="InterPro"/>
</dbReference>
<name>A0A9P4GW74_9PLEO</name>
<feature type="non-terminal residue" evidence="8">
    <location>
        <position position="151"/>
    </location>
</feature>
<comment type="subcellular location">
    <subcellularLocation>
        <location evidence="1">Membrane</location>
        <topology evidence="1">Single-pass membrane protein</topology>
    </subcellularLocation>
</comment>
<dbReference type="GO" id="GO:0005737">
    <property type="term" value="C:cytoplasm"/>
    <property type="evidence" value="ECO:0007669"/>
    <property type="project" value="TreeGrafter"/>
</dbReference>
<dbReference type="GO" id="GO:0050614">
    <property type="term" value="F:Delta24-sterol reductase activity"/>
    <property type="evidence" value="ECO:0007669"/>
    <property type="project" value="UniProtKB-EC"/>
</dbReference>
<dbReference type="InterPro" id="IPR016169">
    <property type="entry name" value="FAD-bd_PCMH_sub2"/>
</dbReference>
<dbReference type="InterPro" id="IPR016166">
    <property type="entry name" value="FAD-bd_PCMH"/>
</dbReference>
<dbReference type="EC" id="1.3.1.72" evidence="2"/>
<dbReference type="InterPro" id="IPR006094">
    <property type="entry name" value="Oxid_FAD_bind_N"/>
</dbReference>
<dbReference type="InterPro" id="IPR040165">
    <property type="entry name" value="Diminuto-like"/>
</dbReference>
<protein>
    <recommendedName>
        <fullName evidence="2">Delta(24)-sterol reductase</fullName>
        <ecNumber evidence="2">1.3.1.72</ecNumber>
    </recommendedName>
</protein>
<evidence type="ECO:0000256" key="1">
    <source>
        <dbReference type="ARBA" id="ARBA00004167"/>
    </source>
</evidence>
<sequence length="151" mass="16310">MTGYLKDHKKIPYNAPADIPRLDQIVEIDLSAQTAKVEANVSMGSLVKATLPLGLVPSVVAGQRGMTVADAFANMTSESSSFSFGAFDCTVLEIEIITGDGEIVRARPDWNEDLFYGSAGTMHSLGLITMLEISLTRRGPYVRLEFIPLAS</sequence>
<keyword evidence="5" id="KW-0560">Oxidoreductase</keyword>
<dbReference type="SUPFAM" id="SSF56176">
    <property type="entry name" value="FAD-binding/transporter-associated domain-like"/>
    <property type="match status" value="1"/>
</dbReference>
<gene>
    <name evidence="8" type="ORF">EK21DRAFT_82745</name>
</gene>
<evidence type="ECO:0000313" key="8">
    <source>
        <dbReference type="EMBL" id="KAF2022670.1"/>
    </source>
</evidence>
<evidence type="ECO:0000256" key="2">
    <source>
        <dbReference type="ARBA" id="ARBA00012405"/>
    </source>
</evidence>
<accession>A0A9P4GW74</accession>
<evidence type="ECO:0000256" key="3">
    <source>
        <dbReference type="ARBA" id="ARBA00022692"/>
    </source>
</evidence>
<dbReference type="GO" id="GO:0000246">
    <property type="term" value="F:Delta24(24-1) sterol reductase activity"/>
    <property type="evidence" value="ECO:0007669"/>
    <property type="project" value="TreeGrafter"/>
</dbReference>
<keyword evidence="4" id="KW-1133">Transmembrane helix</keyword>
<reference evidence="8" key="1">
    <citation type="journal article" date="2020" name="Stud. Mycol.">
        <title>101 Dothideomycetes genomes: a test case for predicting lifestyles and emergence of pathogens.</title>
        <authorList>
            <person name="Haridas S."/>
            <person name="Albert R."/>
            <person name="Binder M."/>
            <person name="Bloem J."/>
            <person name="Labutti K."/>
            <person name="Salamov A."/>
            <person name="Andreopoulos B."/>
            <person name="Baker S."/>
            <person name="Barry K."/>
            <person name="Bills G."/>
            <person name="Bluhm B."/>
            <person name="Cannon C."/>
            <person name="Castanera R."/>
            <person name="Culley D."/>
            <person name="Daum C."/>
            <person name="Ezra D."/>
            <person name="Gonzalez J."/>
            <person name="Henrissat B."/>
            <person name="Kuo A."/>
            <person name="Liang C."/>
            <person name="Lipzen A."/>
            <person name="Lutzoni F."/>
            <person name="Magnuson J."/>
            <person name="Mondo S."/>
            <person name="Nolan M."/>
            <person name="Ohm R."/>
            <person name="Pangilinan J."/>
            <person name="Park H.-J."/>
            <person name="Ramirez L."/>
            <person name="Alfaro M."/>
            <person name="Sun H."/>
            <person name="Tritt A."/>
            <person name="Yoshinaga Y."/>
            <person name="Zwiers L.-H."/>
            <person name="Turgeon B."/>
            <person name="Goodwin S."/>
            <person name="Spatafora J."/>
            <person name="Crous P."/>
            <person name="Grigoriev I."/>
        </authorList>
    </citation>
    <scope>NUCLEOTIDE SEQUENCE</scope>
    <source>
        <strain evidence="8">CBS 110217</strain>
    </source>
</reference>
<dbReference type="PANTHER" id="PTHR10801">
    <property type="entry name" value="24-DEHYDROCHOLESTEROL REDUCTASE"/>
    <property type="match status" value="1"/>
</dbReference>
<comment type="caution">
    <text evidence="8">The sequence shown here is derived from an EMBL/GenBank/DDBJ whole genome shotgun (WGS) entry which is preliminary data.</text>
</comment>
<keyword evidence="6" id="KW-0472">Membrane</keyword>
<dbReference type="EMBL" id="ML978482">
    <property type="protein sequence ID" value="KAF2022670.1"/>
    <property type="molecule type" value="Genomic_DNA"/>
</dbReference>
<dbReference type="PROSITE" id="PS51387">
    <property type="entry name" value="FAD_PCMH"/>
    <property type="match status" value="1"/>
</dbReference>
<evidence type="ECO:0000256" key="4">
    <source>
        <dbReference type="ARBA" id="ARBA00022989"/>
    </source>
</evidence>
<dbReference type="GO" id="GO:0016020">
    <property type="term" value="C:membrane"/>
    <property type="evidence" value="ECO:0007669"/>
    <property type="project" value="UniProtKB-SubCell"/>
</dbReference>
<keyword evidence="3" id="KW-0812">Transmembrane</keyword>
<feature type="domain" description="FAD-binding PCMH-type" evidence="7">
    <location>
        <begin position="1"/>
        <end position="138"/>
    </location>
</feature>
<dbReference type="Pfam" id="PF01565">
    <property type="entry name" value="FAD_binding_4"/>
    <property type="match status" value="1"/>
</dbReference>
<evidence type="ECO:0000313" key="9">
    <source>
        <dbReference type="Proteomes" id="UP000799777"/>
    </source>
</evidence>
<dbReference type="GO" id="GO:0008202">
    <property type="term" value="P:steroid metabolic process"/>
    <property type="evidence" value="ECO:0007669"/>
    <property type="project" value="TreeGrafter"/>
</dbReference>
<dbReference type="PANTHER" id="PTHR10801:SF0">
    <property type="entry name" value="DELTA(24)-STEROL REDUCTASE"/>
    <property type="match status" value="1"/>
</dbReference>
<dbReference type="OrthoDB" id="3798192at2759"/>
<dbReference type="Proteomes" id="UP000799777">
    <property type="component" value="Unassembled WGS sequence"/>
</dbReference>